<keyword evidence="3" id="KW-1185">Reference proteome</keyword>
<dbReference type="AlphaFoldDB" id="A0A8X7SCY8"/>
<evidence type="ECO:0000313" key="2">
    <source>
        <dbReference type="EMBL" id="KAG2303903.1"/>
    </source>
</evidence>
<evidence type="ECO:0000313" key="3">
    <source>
        <dbReference type="Proteomes" id="UP000886595"/>
    </source>
</evidence>
<dbReference type="Proteomes" id="UP000886595">
    <property type="component" value="Unassembled WGS sequence"/>
</dbReference>
<reference evidence="2 3" key="1">
    <citation type="submission" date="2020-02" db="EMBL/GenBank/DDBJ databases">
        <authorList>
            <person name="Ma Q."/>
            <person name="Huang Y."/>
            <person name="Song X."/>
            <person name="Pei D."/>
        </authorList>
    </citation>
    <scope>NUCLEOTIDE SEQUENCE [LARGE SCALE GENOMIC DNA]</scope>
    <source>
        <strain evidence="2">Sxm20200214</strain>
        <tissue evidence="2">Leaf</tissue>
    </source>
</reference>
<feature type="region of interest" description="Disordered" evidence="1">
    <location>
        <begin position="1"/>
        <end position="37"/>
    </location>
</feature>
<sequence>MDLKPSLQNVIDDAAHPSNKNSSSSMSTHPTRHSRSSLDVKVLLVNGVTSACKQKLVQKSELSSTPPTVSDGNEGTRHQINVIDLELNPKRWPDVMSLLQRSLASRKMKMMVTLALLLLASLR</sequence>
<feature type="compositionally biased region" description="Low complexity" evidence="1">
    <location>
        <begin position="17"/>
        <end position="29"/>
    </location>
</feature>
<proteinExistence type="predicted"/>
<accession>A0A8X7SCY8</accession>
<organism evidence="2 3">
    <name type="scientific">Brassica carinata</name>
    <name type="common">Ethiopian mustard</name>
    <name type="synonym">Abyssinian cabbage</name>
    <dbReference type="NCBI Taxonomy" id="52824"/>
    <lineage>
        <taxon>Eukaryota</taxon>
        <taxon>Viridiplantae</taxon>
        <taxon>Streptophyta</taxon>
        <taxon>Embryophyta</taxon>
        <taxon>Tracheophyta</taxon>
        <taxon>Spermatophyta</taxon>
        <taxon>Magnoliopsida</taxon>
        <taxon>eudicotyledons</taxon>
        <taxon>Gunneridae</taxon>
        <taxon>Pentapetalae</taxon>
        <taxon>rosids</taxon>
        <taxon>malvids</taxon>
        <taxon>Brassicales</taxon>
        <taxon>Brassicaceae</taxon>
        <taxon>Brassiceae</taxon>
        <taxon>Brassica</taxon>
    </lineage>
</organism>
<name>A0A8X7SCY8_BRACI</name>
<comment type="caution">
    <text evidence="2">The sequence shown here is derived from an EMBL/GenBank/DDBJ whole genome shotgun (WGS) entry which is preliminary data.</text>
</comment>
<gene>
    <name evidence="2" type="ORF">Bca52824_032554</name>
</gene>
<dbReference type="EMBL" id="JAAMPC010000007">
    <property type="protein sequence ID" value="KAG2303903.1"/>
    <property type="molecule type" value="Genomic_DNA"/>
</dbReference>
<protein>
    <submittedName>
        <fullName evidence="2">Uncharacterized protein</fullName>
    </submittedName>
</protein>
<evidence type="ECO:0000256" key="1">
    <source>
        <dbReference type="SAM" id="MobiDB-lite"/>
    </source>
</evidence>